<dbReference type="OrthoDB" id="9844400at2"/>
<protein>
    <recommendedName>
        <fullName evidence="4">DUF5056 domain-containing protein</fullName>
    </recommendedName>
</protein>
<keyword evidence="3" id="KW-1185">Reference proteome</keyword>
<feature type="transmembrane region" description="Helical" evidence="1">
    <location>
        <begin position="58"/>
        <end position="83"/>
    </location>
</feature>
<keyword evidence="1" id="KW-1133">Transmembrane helix</keyword>
<organism evidence="2 3">
    <name type="scientific">Adhaeribacter arboris</name>
    <dbReference type="NCBI Taxonomy" id="2072846"/>
    <lineage>
        <taxon>Bacteria</taxon>
        <taxon>Pseudomonadati</taxon>
        <taxon>Bacteroidota</taxon>
        <taxon>Cytophagia</taxon>
        <taxon>Cytophagales</taxon>
        <taxon>Hymenobacteraceae</taxon>
        <taxon>Adhaeribacter</taxon>
    </lineage>
</organism>
<feature type="transmembrane region" description="Helical" evidence="1">
    <location>
        <begin position="112"/>
        <end position="129"/>
    </location>
</feature>
<comment type="caution">
    <text evidence="2">The sequence shown here is derived from an EMBL/GenBank/DDBJ whole genome shotgun (WGS) entry which is preliminary data.</text>
</comment>
<dbReference type="EMBL" id="PYFT01000001">
    <property type="protein sequence ID" value="PSR55617.1"/>
    <property type="molecule type" value="Genomic_DNA"/>
</dbReference>
<dbReference type="AlphaFoldDB" id="A0A2T2YJD4"/>
<accession>A0A2T2YJD4</accession>
<keyword evidence="1" id="KW-0812">Transmembrane</keyword>
<dbReference type="RefSeq" id="WP_106931797.1">
    <property type="nucleotide sequence ID" value="NZ_PYFT01000001.1"/>
</dbReference>
<gene>
    <name evidence="2" type="ORF">AHMF7605_19950</name>
</gene>
<name>A0A2T2YJD4_9BACT</name>
<sequence>MKKETEVPRDLLTQQLLTKATPITDLKVDFTAQVLAQIEAKTQAQRAKIYEPLLPNRIWRWIGIGLSSMVLLVLGFGILTFGLKSNLDLMSNFTINLQDAFATSQLNYLPELLLAGVICFCWLFLDYLCGQLRKN</sequence>
<dbReference type="Proteomes" id="UP000240357">
    <property type="component" value="Unassembled WGS sequence"/>
</dbReference>
<keyword evidence="1" id="KW-0472">Membrane</keyword>
<evidence type="ECO:0000256" key="1">
    <source>
        <dbReference type="SAM" id="Phobius"/>
    </source>
</evidence>
<evidence type="ECO:0000313" key="3">
    <source>
        <dbReference type="Proteomes" id="UP000240357"/>
    </source>
</evidence>
<evidence type="ECO:0000313" key="2">
    <source>
        <dbReference type="EMBL" id="PSR55617.1"/>
    </source>
</evidence>
<reference evidence="2 3" key="1">
    <citation type="submission" date="2018-03" db="EMBL/GenBank/DDBJ databases">
        <title>Adhaeribacter sp. HMF7605 Genome sequencing and assembly.</title>
        <authorList>
            <person name="Kang H."/>
            <person name="Kang J."/>
            <person name="Cha I."/>
            <person name="Kim H."/>
            <person name="Joh K."/>
        </authorList>
    </citation>
    <scope>NUCLEOTIDE SEQUENCE [LARGE SCALE GENOMIC DNA]</scope>
    <source>
        <strain evidence="2 3">HMF7605</strain>
    </source>
</reference>
<proteinExistence type="predicted"/>
<evidence type="ECO:0008006" key="4">
    <source>
        <dbReference type="Google" id="ProtNLM"/>
    </source>
</evidence>